<comment type="caution">
    <text evidence="1">The sequence shown here is derived from an EMBL/GenBank/DDBJ whole genome shotgun (WGS) entry which is preliminary data.</text>
</comment>
<keyword evidence="2" id="KW-1185">Reference proteome</keyword>
<dbReference type="Pfam" id="PF21983">
    <property type="entry name" value="NikA-like"/>
    <property type="match status" value="1"/>
</dbReference>
<evidence type="ECO:0000313" key="2">
    <source>
        <dbReference type="Proteomes" id="UP000680714"/>
    </source>
</evidence>
<dbReference type="RefSeq" id="WP_211551877.1">
    <property type="nucleotide sequence ID" value="NZ_JAGTUF010000032.1"/>
</dbReference>
<accession>A0ABS5IHC9</accession>
<dbReference type="Proteomes" id="UP000680714">
    <property type="component" value="Unassembled WGS sequence"/>
</dbReference>
<dbReference type="InterPro" id="IPR053842">
    <property type="entry name" value="NikA-like"/>
</dbReference>
<organism evidence="1 2">
    <name type="scientific">Magnetospirillum sulfuroxidans</name>
    <dbReference type="NCBI Taxonomy" id="611300"/>
    <lineage>
        <taxon>Bacteria</taxon>
        <taxon>Pseudomonadati</taxon>
        <taxon>Pseudomonadota</taxon>
        <taxon>Alphaproteobacteria</taxon>
        <taxon>Rhodospirillales</taxon>
        <taxon>Rhodospirillaceae</taxon>
        <taxon>Magnetospirillum</taxon>
    </lineage>
</organism>
<reference evidence="1 2" key="1">
    <citation type="submission" date="2021-04" db="EMBL/GenBank/DDBJ databases">
        <title>Magnetospirillum sulfuroxidans sp. nov., a facultative chemolithoautotrophic sulfur-oxidizing alphaproteobacterium isolated from freshwater sediment and proposals for Paramagetospirillum gen. nov., and Magnetospirillaceae fam. nov.</title>
        <authorList>
            <person name="Koziaeva V."/>
            <person name="Geelhoed J.S."/>
            <person name="Sorokin D.Y."/>
            <person name="Grouzdev D.S."/>
        </authorList>
    </citation>
    <scope>NUCLEOTIDE SEQUENCE [LARGE SCALE GENOMIC DNA]</scope>
    <source>
        <strain evidence="1 2">J10</strain>
    </source>
</reference>
<dbReference type="EMBL" id="JAGTUF010000032">
    <property type="protein sequence ID" value="MBR9973802.1"/>
    <property type="molecule type" value="Genomic_DNA"/>
</dbReference>
<gene>
    <name evidence="1" type="primary">mobC</name>
    <name evidence="1" type="ORF">KEC16_18910</name>
</gene>
<name>A0ABS5IHC9_9PROT</name>
<sequence length="117" mass="13501">MSNYDVRFTLRLTRELDAAMRAKAAETREDVSDFIRAAIRHSVLDYRAPSSADLADMRRLWREFIAVSRNINQMAHAANMIYWGKGGAMPEVAAMEAEAKRVYKLTYGIDEILRMWI</sequence>
<proteinExistence type="predicted"/>
<evidence type="ECO:0000313" key="1">
    <source>
        <dbReference type="EMBL" id="MBR9973802.1"/>
    </source>
</evidence>
<protein>
    <submittedName>
        <fullName evidence="1">Plasmid mobilization relaxosome protein MobC</fullName>
    </submittedName>
</protein>